<dbReference type="PANTHER" id="PTHR37815">
    <property type="entry name" value="UPF0397 PROTEIN BC_2624-RELATED"/>
    <property type="match status" value="1"/>
</dbReference>
<comment type="subcellular location">
    <subcellularLocation>
        <location evidence="5">Cell membrane</location>
        <topology evidence="5">Multi-pass membrane protein</topology>
    </subcellularLocation>
</comment>
<evidence type="ECO:0000256" key="5">
    <source>
        <dbReference type="HAMAP-Rule" id="MF_01572"/>
    </source>
</evidence>
<dbReference type="HAMAP" id="MF_01572">
    <property type="entry name" value="UPF0397"/>
    <property type="match status" value="1"/>
</dbReference>
<keyword evidence="3 5" id="KW-1133">Transmembrane helix</keyword>
<evidence type="ECO:0000256" key="1">
    <source>
        <dbReference type="ARBA" id="ARBA00022475"/>
    </source>
</evidence>
<keyword evidence="2 5" id="KW-0812">Transmembrane</keyword>
<name>A0A7X2T0G2_9CLOT</name>
<organism evidence="6 7">
    <name type="scientific">Inconstantimicrobium porci</name>
    <dbReference type="NCBI Taxonomy" id="2652291"/>
    <lineage>
        <taxon>Bacteria</taxon>
        <taxon>Bacillati</taxon>
        <taxon>Bacillota</taxon>
        <taxon>Clostridia</taxon>
        <taxon>Eubacteriales</taxon>
        <taxon>Clostridiaceae</taxon>
        <taxon>Inconstantimicrobium</taxon>
    </lineage>
</organism>
<dbReference type="Pfam" id="PF07155">
    <property type="entry name" value="ECF-ribofla_trS"/>
    <property type="match status" value="1"/>
</dbReference>
<protein>
    <recommendedName>
        <fullName evidence="5">UPF0397 protein FYJ33_03710</fullName>
    </recommendedName>
</protein>
<sequence>MNKSKEMTIKTIVAIGIGAAVFIILARFASIPTFIPNTEIEIVYAFLALMSVIFGPIAGLAIGLIGHSLKDLIAYGMPWFSWAIASGVVGLVIGLAKSKINIEEGNFGKKQILIFNIYQIIANAAAWFVVAPLLDIIIYSEPAKKVFIQGAIAGISNILCVAVLGTILLAGYAKTKVKSGSLSKED</sequence>
<dbReference type="AlphaFoldDB" id="A0A7X2T0G2"/>
<dbReference type="EMBL" id="VULX01000003">
    <property type="protein sequence ID" value="MSR90542.1"/>
    <property type="molecule type" value="Genomic_DNA"/>
</dbReference>
<dbReference type="RefSeq" id="WP_154530429.1">
    <property type="nucleotide sequence ID" value="NZ_VULX01000003.1"/>
</dbReference>
<evidence type="ECO:0000256" key="4">
    <source>
        <dbReference type="ARBA" id="ARBA00023136"/>
    </source>
</evidence>
<gene>
    <name evidence="6" type="ORF">FYJ33_03710</name>
</gene>
<dbReference type="InterPro" id="IPR009825">
    <property type="entry name" value="ECF_substrate-spec-like"/>
</dbReference>
<feature type="transmembrane region" description="Helical" evidence="5">
    <location>
        <begin position="117"/>
        <end position="140"/>
    </location>
</feature>
<evidence type="ECO:0000313" key="7">
    <source>
        <dbReference type="Proteomes" id="UP000460287"/>
    </source>
</evidence>
<feature type="transmembrane region" description="Helical" evidence="5">
    <location>
        <begin position="72"/>
        <end position="96"/>
    </location>
</feature>
<evidence type="ECO:0000256" key="2">
    <source>
        <dbReference type="ARBA" id="ARBA00022692"/>
    </source>
</evidence>
<dbReference type="PANTHER" id="PTHR37815:SF3">
    <property type="entry name" value="UPF0397 PROTEIN SPR0429"/>
    <property type="match status" value="1"/>
</dbReference>
<comment type="caution">
    <text evidence="6">The sequence shown here is derived from an EMBL/GenBank/DDBJ whole genome shotgun (WGS) entry which is preliminary data.</text>
</comment>
<keyword evidence="1 5" id="KW-1003">Cell membrane</keyword>
<keyword evidence="7" id="KW-1185">Reference proteome</keyword>
<dbReference type="InterPro" id="IPR022914">
    <property type="entry name" value="UPF0397"/>
</dbReference>
<feature type="transmembrane region" description="Helical" evidence="5">
    <location>
        <begin position="42"/>
        <end position="66"/>
    </location>
</feature>
<keyword evidence="4 5" id="KW-0472">Membrane</keyword>
<feature type="transmembrane region" description="Helical" evidence="5">
    <location>
        <begin position="12"/>
        <end position="30"/>
    </location>
</feature>
<dbReference type="Gene3D" id="1.10.1760.20">
    <property type="match status" value="1"/>
</dbReference>
<evidence type="ECO:0000256" key="3">
    <source>
        <dbReference type="ARBA" id="ARBA00022989"/>
    </source>
</evidence>
<dbReference type="NCBIfam" id="NF010182">
    <property type="entry name" value="PRK13661.1"/>
    <property type="match status" value="1"/>
</dbReference>
<dbReference type="Proteomes" id="UP000460287">
    <property type="component" value="Unassembled WGS sequence"/>
</dbReference>
<evidence type="ECO:0000313" key="6">
    <source>
        <dbReference type="EMBL" id="MSR90542.1"/>
    </source>
</evidence>
<reference evidence="6 7" key="1">
    <citation type="submission" date="2019-08" db="EMBL/GenBank/DDBJ databases">
        <title>In-depth cultivation of the pig gut microbiome towards novel bacterial diversity and tailored functional studies.</title>
        <authorList>
            <person name="Wylensek D."/>
            <person name="Hitch T.C.A."/>
            <person name="Clavel T."/>
        </authorList>
    </citation>
    <scope>NUCLEOTIDE SEQUENCE [LARGE SCALE GENOMIC DNA]</scope>
    <source>
        <strain evidence="6 7">WCA-383-APC-5B</strain>
    </source>
</reference>
<accession>A0A7X2T0G2</accession>
<dbReference type="GO" id="GO:0005886">
    <property type="term" value="C:plasma membrane"/>
    <property type="evidence" value="ECO:0007669"/>
    <property type="project" value="UniProtKB-SubCell"/>
</dbReference>
<comment type="similarity">
    <text evidence="5">Belongs to the UPF0397 family.</text>
</comment>
<feature type="transmembrane region" description="Helical" evidence="5">
    <location>
        <begin position="146"/>
        <end position="173"/>
    </location>
</feature>
<proteinExistence type="inferred from homology"/>